<dbReference type="EMBL" id="AP014936">
    <property type="protein sequence ID" value="BAU47933.1"/>
    <property type="molecule type" value="Genomic_DNA"/>
</dbReference>
<name>A0A1B4V302_9GAMM</name>
<feature type="transmembrane region" description="Helical" evidence="1">
    <location>
        <begin position="81"/>
        <end position="99"/>
    </location>
</feature>
<feature type="transmembrane region" description="Helical" evidence="1">
    <location>
        <begin position="50"/>
        <end position="69"/>
    </location>
</feature>
<feature type="transmembrane region" description="Helical" evidence="1">
    <location>
        <begin position="158"/>
        <end position="177"/>
    </location>
</feature>
<feature type="transmembrane region" description="Helical" evidence="1">
    <location>
        <begin position="312"/>
        <end position="330"/>
    </location>
</feature>
<dbReference type="AlphaFoldDB" id="A0A1B4V302"/>
<feature type="transmembrane region" description="Helical" evidence="1">
    <location>
        <begin position="20"/>
        <end position="38"/>
    </location>
</feature>
<keyword evidence="1" id="KW-0812">Transmembrane</keyword>
<sequence length="382" mass="39736">MKAPIRHRWLQGPVPPPYRIPLLVLGFMALVIGVGAGLRRLGVDAPLPSPGLIALHGPLMVSGFFGTLISLERAVALGARWTYGGPVFAALGAATLVGGTPVWTGALLLALGSAFLVAGSLAVFLRQRAVFTATLLAGAASWLIGNLAWLAGLPFTAVVPWWAGFLVLTIAGERLELSRFLAPPAAAQRAFVGIVAMLLGGLALLAAGIDPRGFVASGALLALTLWLARYDIARRTVRETGLTRFIAVALLSGYVWLGAAAAIALAGGGLFVAPAYDATLHAVFLGFVFSMVFGHAPIILPAVTHFAVRFHRAFYLHLALLHVSLIVRLGADLAGSADWRAIGGALNAVALLAFILNTASGIWRGRLKISTPASAPNHGARA</sequence>
<proteinExistence type="predicted"/>
<organism evidence="2 3">
    <name type="scientific">Sulfurifustis variabilis</name>
    <dbReference type="NCBI Taxonomy" id="1675686"/>
    <lineage>
        <taxon>Bacteria</taxon>
        <taxon>Pseudomonadati</taxon>
        <taxon>Pseudomonadota</taxon>
        <taxon>Gammaproteobacteria</taxon>
        <taxon>Acidiferrobacterales</taxon>
        <taxon>Acidiferrobacteraceae</taxon>
        <taxon>Sulfurifustis</taxon>
    </lineage>
</organism>
<keyword evidence="3" id="KW-1185">Reference proteome</keyword>
<feature type="transmembrane region" description="Helical" evidence="1">
    <location>
        <begin position="215"/>
        <end position="233"/>
    </location>
</feature>
<gene>
    <name evidence="2" type="ORF">SVA_1368</name>
</gene>
<feature type="transmembrane region" description="Helical" evidence="1">
    <location>
        <begin position="342"/>
        <end position="363"/>
    </location>
</feature>
<evidence type="ECO:0008006" key="4">
    <source>
        <dbReference type="Google" id="ProtNLM"/>
    </source>
</evidence>
<feature type="transmembrane region" description="Helical" evidence="1">
    <location>
        <begin position="245"/>
        <end position="272"/>
    </location>
</feature>
<reference evidence="2 3" key="1">
    <citation type="submission" date="2015-08" db="EMBL/GenBank/DDBJ databases">
        <title>Complete genome sequence of Sulfurifustis variabilis.</title>
        <authorList>
            <person name="Miura A."/>
            <person name="Kojima H."/>
            <person name="Fukui M."/>
        </authorList>
    </citation>
    <scope>NUCLEOTIDE SEQUENCE [LARGE SCALE GENOMIC DNA]</scope>
    <source>
        <strain evidence="3">skN76</strain>
    </source>
</reference>
<feature type="transmembrane region" description="Helical" evidence="1">
    <location>
        <begin position="278"/>
        <end position="300"/>
    </location>
</feature>
<evidence type="ECO:0000256" key="1">
    <source>
        <dbReference type="SAM" id="Phobius"/>
    </source>
</evidence>
<dbReference type="KEGG" id="sva:SVA_1368"/>
<evidence type="ECO:0000313" key="3">
    <source>
        <dbReference type="Proteomes" id="UP000218899"/>
    </source>
</evidence>
<feature type="transmembrane region" description="Helical" evidence="1">
    <location>
        <begin position="105"/>
        <end position="125"/>
    </location>
</feature>
<evidence type="ECO:0000313" key="2">
    <source>
        <dbReference type="EMBL" id="BAU47933.1"/>
    </source>
</evidence>
<keyword evidence="1" id="KW-0472">Membrane</keyword>
<accession>A0A1B4V302</accession>
<dbReference type="Proteomes" id="UP000218899">
    <property type="component" value="Chromosome"/>
</dbReference>
<keyword evidence="1" id="KW-1133">Transmembrane helix</keyword>
<dbReference type="RefSeq" id="WP_096460493.1">
    <property type="nucleotide sequence ID" value="NZ_AP014936.1"/>
</dbReference>
<dbReference type="OrthoDB" id="9811974at2"/>
<protein>
    <recommendedName>
        <fullName evidence="4">NnrS family protein</fullName>
    </recommendedName>
</protein>
<feature type="transmembrane region" description="Helical" evidence="1">
    <location>
        <begin position="130"/>
        <end position="152"/>
    </location>
</feature>
<feature type="transmembrane region" description="Helical" evidence="1">
    <location>
        <begin position="189"/>
        <end position="209"/>
    </location>
</feature>